<dbReference type="InterPro" id="IPR006140">
    <property type="entry name" value="D-isomer_DH_NAD-bd"/>
</dbReference>
<dbReference type="FunFam" id="3.40.50.720:FF:000041">
    <property type="entry name" value="D-3-phosphoglycerate dehydrogenase"/>
    <property type="match status" value="1"/>
</dbReference>
<evidence type="ECO:0000256" key="2">
    <source>
        <dbReference type="ARBA" id="ARBA00023002"/>
    </source>
</evidence>
<dbReference type="AlphaFoldDB" id="A0A7W3JRY4"/>
<keyword evidence="2 4" id="KW-0560">Oxidoreductase</keyword>
<dbReference type="GO" id="GO:0004617">
    <property type="term" value="F:phosphoglycerate dehydrogenase activity"/>
    <property type="evidence" value="ECO:0007669"/>
    <property type="project" value="UniProtKB-ARBA"/>
</dbReference>
<evidence type="ECO:0000313" key="8">
    <source>
        <dbReference type="Proteomes" id="UP000524237"/>
    </source>
</evidence>
<dbReference type="Proteomes" id="UP000524237">
    <property type="component" value="Unassembled WGS sequence"/>
</dbReference>
<dbReference type="Pfam" id="PF02826">
    <property type="entry name" value="2-Hacid_dh_C"/>
    <property type="match status" value="1"/>
</dbReference>
<evidence type="ECO:0000256" key="3">
    <source>
        <dbReference type="ARBA" id="ARBA00023027"/>
    </source>
</evidence>
<keyword evidence="8" id="KW-1185">Reference proteome</keyword>
<dbReference type="SUPFAM" id="SSF52283">
    <property type="entry name" value="Formate/glycerate dehydrogenase catalytic domain-like"/>
    <property type="match status" value="1"/>
</dbReference>
<dbReference type="GO" id="GO:0047545">
    <property type="term" value="F:(S)-2-hydroxyglutarate dehydrogenase activity"/>
    <property type="evidence" value="ECO:0007669"/>
    <property type="project" value="UniProtKB-ARBA"/>
</dbReference>
<dbReference type="PANTHER" id="PTHR10996">
    <property type="entry name" value="2-HYDROXYACID DEHYDROGENASE-RELATED"/>
    <property type="match status" value="1"/>
</dbReference>
<reference evidence="7 8" key="1">
    <citation type="submission" date="2020-07" db="EMBL/GenBank/DDBJ databases">
        <title>Sequencing the genomes of 1000 actinobacteria strains.</title>
        <authorList>
            <person name="Klenk H.-P."/>
        </authorList>
    </citation>
    <scope>NUCLEOTIDE SEQUENCE [LARGE SCALE GENOMIC DNA]</scope>
    <source>
        <strain evidence="7 8">DSM 23737</strain>
    </source>
</reference>
<dbReference type="PROSITE" id="PS00671">
    <property type="entry name" value="D_2_HYDROXYACID_DH_3"/>
    <property type="match status" value="1"/>
</dbReference>
<feature type="domain" description="D-isomer specific 2-hydroxyacid dehydrogenase catalytic" evidence="5">
    <location>
        <begin position="21"/>
        <end position="302"/>
    </location>
</feature>
<evidence type="ECO:0000256" key="1">
    <source>
        <dbReference type="ARBA" id="ARBA00005854"/>
    </source>
</evidence>
<dbReference type="InterPro" id="IPR029752">
    <property type="entry name" value="D-isomer_DH_CS1"/>
</dbReference>
<keyword evidence="3" id="KW-0520">NAD</keyword>
<dbReference type="RefSeq" id="WP_182483583.1">
    <property type="nucleotide sequence ID" value="NZ_JACGWU010000001.1"/>
</dbReference>
<organism evidence="7 8">
    <name type="scientific">Alpinimonas psychrophila</name>
    <dbReference type="NCBI Taxonomy" id="748908"/>
    <lineage>
        <taxon>Bacteria</taxon>
        <taxon>Bacillati</taxon>
        <taxon>Actinomycetota</taxon>
        <taxon>Actinomycetes</taxon>
        <taxon>Micrococcales</taxon>
        <taxon>Microbacteriaceae</taxon>
        <taxon>Alpinimonas</taxon>
    </lineage>
</organism>
<sequence>MLTVVGLGPVDPEIVQPVLGPQIRFIDAPSHADLAEASGAIVRAAYVVGVDQLDAMPHLKVIARTGVGTELVDVAAAALRNIPVLITPGSNTNAVAEGVFAQTLHLVKRLGPLTQIVAQGRWSERTNYPVHDVEDATIGIVGYGRIGRRVAEIASAFGMRVLAFDPYADIPAERRVADLAELAQRSNVITLHVPLTEETRHMVNADFLDAMPPGAVLINCGRGPLLELEAAHAALISGHLGGLGLDVFDEEPPAFHPIFSHENVVLTPHVMGLSINATRETFRQAANGVKDVLEGRPAPHQVLP</sequence>
<dbReference type="Gene3D" id="3.40.50.720">
    <property type="entry name" value="NAD(P)-binding Rossmann-like Domain"/>
    <property type="match status" value="2"/>
</dbReference>
<evidence type="ECO:0000259" key="6">
    <source>
        <dbReference type="Pfam" id="PF02826"/>
    </source>
</evidence>
<dbReference type="GO" id="GO:0006564">
    <property type="term" value="P:L-serine biosynthetic process"/>
    <property type="evidence" value="ECO:0007669"/>
    <property type="project" value="UniProtKB-ARBA"/>
</dbReference>
<evidence type="ECO:0000256" key="4">
    <source>
        <dbReference type="RuleBase" id="RU003719"/>
    </source>
</evidence>
<dbReference type="PROSITE" id="PS00065">
    <property type="entry name" value="D_2_HYDROXYACID_DH_1"/>
    <property type="match status" value="1"/>
</dbReference>
<dbReference type="Pfam" id="PF00389">
    <property type="entry name" value="2-Hacid_dh"/>
    <property type="match status" value="1"/>
</dbReference>
<dbReference type="InterPro" id="IPR006139">
    <property type="entry name" value="D-isomer_2_OHA_DH_cat_dom"/>
</dbReference>
<dbReference type="GO" id="GO:0051287">
    <property type="term" value="F:NAD binding"/>
    <property type="evidence" value="ECO:0007669"/>
    <property type="project" value="InterPro"/>
</dbReference>
<dbReference type="SUPFAM" id="SSF51735">
    <property type="entry name" value="NAD(P)-binding Rossmann-fold domains"/>
    <property type="match status" value="1"/>
</dbReference>
<dbReference type="InterPro" id="IPR029753">
    <property type="entry name" value="D-isomer_DH_CS"/>
</dbReference>
<dbReference type="InterPro" id="IPR036291">
    <property type="entry name" value="NAD(P)-bd_dom_sf"/>
</dbReference>
<proteinExistence type="inferred from homology"/>
<name>A0A7W3JRY4_9MICO</name>
<feature type="domain" description="D-isomer specific 2-hydroxyacid dehydrogenase NAD-binding" evidence="6">
    <location>
        <begin position="101"/>
        <end position="270"/>
    </location>
</feature>
<accession>A0A7W3JRY4</accession>
<comment type="similarity">
    <text evidence="1 4">Belongs to the D-isomer specific 2-hydroxyacid dehydrogenase family.</text>
</comment>
<dbReference type="EMBL" id="JACGWU010000001">
    <property type="protein sequence ID" value="MBA8828128.1"/>
    <property type="molecule type" value="Genomic_DNA"/>
</dbReference>
<protein>
    <submittedName>
        <fullName evidence="7">Phosphoglycerate dehydrogenase-like enzyme</fullName>
    </submittedName>
</protein>
<evidence type="ECO:0000313" key="7">
    <source>
        <dbReference type="EMBL" id="MBA8828128.1"/>
    </source>
</evidence>
<evidence type="ECO:0000259" key="5">
    <source>
        <dbReference type="Pfam" id="PF00389"/>
    </source>
</evidence>
<gene>
    <name evidence="7" type="ORF">FB555_000199</name>
</gene>
<dbReference type="InterPro" id="IPR050223">
    <property type="entry name" value="D-isomer_2-hydroxyacid_DH"/>
</dbReference>
<comment type="caution">
    <text evidence="7">The sequence shown here is derived from an EMBL/GenBank/DDBJ whole genome shotgun (WGS) entry which is preliminary data.</text>
</comment>